<sequence length="88" mass="9435">MEKTPVILGLSRAAKFLGLPMPYAMAVGGLTVLPFILIKAATWLLTLPVWYFAARIVTAINPNGHVVLGTVILKTPEVIFGPRGRHGA</sequence>
<comment type="subcellular location">
    <subcellularLocation>
        <location evidence="1">Membrane</location>
    </subcellularLocation>
</comment>
<dbReference type="EMBL" id="QBKP01000027">
    <property type="protein sequence ID" value="PTX41810.1"/>
    <property type="molecule type" value="Genomic_DNA"/>
</dbReference>
<proteinExistence type="predicted"/>
<evidence type="ECO:0000313" key="6">
    <source>
        <dbReference type="EMBL" id="PTX41810.1"/>
    </source>
</evidence>
<dbReference type="AlphaFoldDB" id="A0A2T6ADB3"/>
<evidence type="ECO:0000256" key="3">
    <source>
        <dbReference type="ARBA" id="ARBA00022989"/>
    </source>
</evidence>
<organism evidence="6 7">
    <name type="scientific">Gemmobacter caeni</name>
    <dbReference type="NCBI Taxonomy" id="589035"/>
    <lineage>
        <taxon>Bacteria</taxon>
        <taxon>Pseudomonadati</taxon>
        <taxon>Pseudomonadota</taxon>
        <taxon>Alphaproteobacteria</taxon>
        <taxon>Rhodobacterales</taxon>
        <taxon>Paracoccaceae</taxon>
        <taxon>Gemmobacter</taxon>
    </lineage>
</organism>
<evidence type="ECO:0000256" key="5">
    <source>
        <dbReference type="SAM" id="Phobius"/>
    </source>
</evidence>
<accession>A0A2T6ADB3</accession>
<dbReference type="OrthoDB" id="7860899at2"/>
<protein>
    <submittedName>
        <fullName evidence="6">Type IV secretory system VirB3/TrbD family protein</fullName>
    </submittedName>
</protein>
<dbReference type="Pfam" id="PF05101">
    <property type="entry name" value="VirB3"/>
    <property type="match status" value="1"/>
</dbReference>
<keyword evidence="2 5" id="KW-0812">Transmembrane</keyword>
<reference evidence="6 7" key="1">
    <citation type="submission" date="2018-04" db="EMBL/GenBank/DDBJ databases">
        <title>Genomic Encyclopedia of Archaeal and Bacterial Type Strains, Phase II (KMG-II): from individual species to whole genera.</title>
        <authorList>
            <person name="Goeker M."/>
        </authorList>
    </citation>
    <scope>NUCLEOTIDE SEQUENCE [LARGE SCALE GENOMIC DNA]</scope>
    <source>
        <strain evidence="6 7">DSM 21823</strain>
    </source>
</reference>
<dbReference type="InterPro" id="IPR007792">
    <property type="entry name" value="T4SS_VirB3/TrbD/AvhB"/>
</dbReference>
<evidence type="ECO:0000256" key="2">
    <source>
        <dbReference type="ARBA" id="ARBA00022692"/>
    </source>
</evidence>
<gene>
    <name evidence="6" type="ORF">C8N34_12715</name>
</gene>
<dbReference type="Proteomes" id="UP000244224">
    <property type="component" value="Unassembled WGS sequence"/>
</dbReference>
<keyword evidence="4 5" id="KW-0472">Membrane</keyword>
<comment type="caution">
    <text evidence="6">The sequence shown here is derived from an EMBL/GenBank/DDBJ whole genome shotgun (WGS) entry which is preliminary data.</text>
</comment>
<keyword evidence="7" id="KW-1185">Reference proteome</keyword>
<feature type="transmembrane region" description="Helical" evidence="5">
    <location>
        <begin position="23"/>
        <end position="45"/>
    </location>
</feature>
<keyword evidence="3 5" id="KW-1133">Transmembrane helix</keyword>
<evidence type="ECO:0000256" key="4">
    <source>
        <dbReference type="ARBA" id="ARBA00023136"/>
    </source>
</evidence>
<evidence type="ECO:0000256" key="1">
    <source>
        <dbReference type="ARBA" id="ARBA00004370"/>
    </source>
</evidence>
<name>A0A2T6ADB3_9RHOB</name>
<dbReference type="GO" id="GO:0016020">
    <property type="term" value="C:membrane"/>
    <property type="evidence" value="ECO:0007669"/>
    <property type="project" value="UniProtKB-SubCell"/>
</dbReference>
<dbReference type="RefSeq" id="WP_108130735.1">
    <property type="nucleotide sequence ID" value="NZ_QBKP01000027.1"/>
</dbReference>
<evidence type="ECO:0000313" key="7">
    <source>
        <dbReference type="Proteomes" id="UP000244224"/>
    </source>
</evidence>